<comment type="caution">
    <text evidence="1">The sequence shown here is derived from an EMBL/GenBank/DDBJ whole genome shotgun (WGS) entry which is preliminary data.</text>
</comment>
<evidence type="ECO:0000313" key="2">
    <source>
        <dbReference type="Proteomes" id="UP000010301"/>
    </source>
</evidence>
<dbReference type="STRING" id="525245.HMPREF0044_0898"/>
<organism evidence="1 2">
    <name type="scientific">Gleimia coleocanis DSM 15436</name>
    <dbReference type="NCBI Taxonomy" id="525245"/>
    <lineage>
        <taxon>Bacteria</taxon>
        <taxon>Bacillati</taxon>
        <taxon>Actinomycetota</taxon>
        <taxon>Actinomycetes</taxon>
        <taxon>Actinomycetales</taxon>
        <taxon>Actinomycetaceae</taxon>
        <taxon>Gleimia</taxon>
    </lineage>
</organism>
<dbReference type="CDD" id="cd05829">
    <property type="entry name" value="Sortase_F"/>
    <property type="match status" value="1"/>
</dbReference>
<accession>C0W020</accession>
<name>C0W020_9ACTO</name>
<dbReference type="EMBL" id="ACFG01000030">
    <property type="protein sequence ID" value="EEH63879.1"/>
    <property type="molecule type" value="Genomic_DNA"/>
</dbReference>
<proteinExistence type="predicted"/>
<protein>
    <recommendedName>
        <fullName evidence="3">Sortase family protein</fullName>
    </recommendedName>
</protein>
<gene>
    <name evidence="1" type="ORF">HMPREF0044_0898</name>
</gene>
<evidence type="ECO:0000313" key="1">
    <source>
        <dbReference type="EMBL" id="EEH63879.1"/>
    </source>
</evidence>
<keyword evidence="2" id="KW-1185">Reference proteome</keyword>
<dbReference type="HOGENOM" id="CLU_096096_0_0_11"/>
<dbReference type="InterPro" id="IPR042001">
    <property type="entry name" value="Sortase_F"/>
</dbReference>
<dbReference type="eggNOG" id="ENOG50344BK">
    <property type="taxonomic scope" value="Bacteria"/>
</dbReference>
<reference evidence="1 2" key="1">
    <citation type="submission" date="2009-01" db="EMBL/GenBank/DDBJ databases">
        <authorList>
            <person name="Qin X."/>
            <person name="Bachman B."/>
            <person name="Battles P."/>
            <person name="Bell A."/>
            <person name="Bess C."/>
            <person name="Bickham C."/>
            <person name="Chaboub L."/>
            <person name="Chen D."/>
            <person name="Coyle M."/>
            <person name="Deiros D.R."/>
            <person name="Dinh H."/>
            <person name="Forbes L."/>
            <person name="Fowler G."/>
            <person name="Francisco L."/>
            <person name="Fu Q."/>
            <person name="Gubbala S."/>
            <person name="Hale W."/>
            <person name="Han Y."/>
            <person name="Hemphill L."/>
            <person name="Highlander S.K."/>
            <person name="Hirani K."/>
            <person name="Hogues M."/>
            <person name="Jackson L."/>
            <person name="Jakkamsetti A."/>
            <person name="Javaid M."/>
            <person name="Jiang H."/>
            <person name="Korchina V."/>
            <person name="Kovar C."/>
            <person name="Lara F."/>
            <person name="Lee S."/>
            <person name="Mata R."/>
            <person name="Mathew T."/>
            <person name="Moen C."/>
            <person name="Morales K."/>
            <person name="Munidasa M."/>
            <person name="Nazareth L."/>
            <person name="Ngo R."/>
            <person name="Nguyen L."/>
            <person name="Okwuonu G."/>
            <person name="Ongeri F."/>
            <person name="Patil S."/>
            <person name="Petrosino J."/>
            <person name="Pham C."/>
            <person name="Pham P."/>
            <person name="Pu L.-L."/>
            <person name="Puazo M."/>
            <person name="Raj R."/>
            <person name="Reid J."/>
            <person name="Rouhana J."/>
            <person name="Saada N."/>
            <person name="Shang Y."/>
            <person name="Simmons D."/>
            <person name="Thornton R."/>
            <person name="Warren J."/>
            <person name="Weissenberger G."/>
            <person name="Zhang J."/>
            <person name="Zhang L."/>
            <person name="Zhou C."/>
            <person name="Zhu D."/>
            <person name="Muzny D."/>
            <person name="Worley K."/>
            <person name="Gibbs R."/>
        </authorList>
    </citation>
    <scope>NUCLEOTIDE SEQUENCE [LARGE SCALE GENOMIC DNA]</scope>
    <source>
        <strain evidence="1 2">DSM 15436</strain>
    </source>
</reference>
<dbReference type="Proteomes" id="UP000010301">
    <property type="component" value="Unassembled WGS sequence"/>
</dbReference>
<dbReference type="RefSeq" id="WP_006546670.1">
    <property type="nucleotide sequence ID" value="NZ_DS999543.1"/>
</dbReference>
<sequence length="233" mass="25063">MKKIVATVLTILLLIGATIFTLNYNGKPPQPSAALIKKLKAMPAASLVAPQKPAPPTFREKVTALGCDLTPQEFIDPVKVELVEAGKTLPLISVGLDETGLAPGVPPLSERQMFAWYNEGPKLGSAHGKVLLTGHTYADGVGIGNELLAGLVKPGDILKISNAAGENACYRYRENLHIVVAEYDEDSDAVYDDFGTPTVAMMVCDDWDPNTASYLARKVFYSDLLTNANVDKF</sequence>
<dbReference type="AlphaFoldDB" id="C0W020"/>
<dbReference type="OrthoDB" id="3734011at2"/>
<evidence type="ECO:0008006" key="3">
    <source>
        <dbReference type="Google" id="ProtNLM"/>
    </source>
</evidence>